<keyword evidence="3" id="KW-0677">Repeat</keyword>
<keyword evidence="2" id="KW-0698">rRNA processing</keyword>
<comment type="subcellular location">
    <subcellularLocation>
        <location evidence="1">Nucleus</location>
        <location evidence="1">Nucleolus</location>
    </subcellularLocation>
</comment>
<dbReference type="GO" id="GO:0003723">
    <property type="term" value="F:RNA binding"/>
    <property type="evidence" value="ECO:0007669"/>
    <property type="project" value="TreeGrafter"/>
</dbReference>
<dbReference type="GO" id="GO:0032040">
    <property type="term" value="C:small-subunit processome"/>
    <property type="evidence" value="ECO:0007669"/>
    <property type="project" value="TreeGrafter"/>
</dbReference>
<evidence type="ECO:0000256" key="1">
    <source>
        <dbReference type="ARBA" id="ARBA00004604"/>
    </source>
</evidence>
<keyword evidence="4" id="KW-0539">Nucleus</keyword>
<dbReference type="SMART" id="SM00386">
    <property type="entry name" value="HAT"/>
    <property type="match status" value="4"/>
</dbReference>
<dbReference type="InterPro" id="IPR045209">
    <property type="entry name" value="Rrp5"/>
</dbReference>
<dbReference type="FunFam" id="1.25.40.10:FF:000065">
    <property type="entry name" value="Programmed cell death 11"/>
    <property type="match status" value="1"/>
</dbReference>
<evidence type="ECO:0000256" key="5">
    <source>
        <dbReference type="SAM" id="MobiDB-lite"/>
    </source>
</evidence>
<dbReference type="SUPFAM" id="SSF48452">
    <property type="entry name" value="TPR-like"/>
    <property type="match status" value="2"/>
</dbReference>
<proteinExistence type="predicted"/>
<dbReference type="PANTHER" id="PTHR23270:SF10">
    <property type="entry name" value="PROTEIN RRP5 HOMOLOG"/>
    <property type="match status" value="1"/>
</dbReference>
<dbReference type="GO" id="GO:0006364">
    <property type="term" value="P:rRNA processing"/>
    <property type="evidence" value="ECO:0007669"/>
    <property type="project" value="UniProtKB-KW"/>
</dbReference>
<sequence>MAAAKKAKVSHDATLAPLSKQQKVLKPQLDTETGWEELETGPSPDELVAGEEETAKVKLSKHQKLQRRKAEETAIREAELRRLQGDAAPTSAAEYEALLLSSADSSFVWIKYMAFLISLGDIEQARAVAQRAFSAINYREDAEKFNVWVALLNLENTYGDETTTLSTLGRALQHTDARRMYLAATDIFQRSERTSLLEQCCKAMSRKFSASTEIWLRIVRLRLDQGDEEAASATLARSLQSLPKSEHVHMISHTALLEFKHGDAERGRSIFEGILRNYPKRLDLWSVYIDQEIKTGDEARIRALFERATHLHLPAKKMKFLFKRWLDFEKAQGNAEGVEHVKKSAMAFVESVGQS</sequence>
<accession>A0A1D2A0N3</accession>
<protein>
    <recommendedName>
        <fullName evidence="6">Pre-mRNA-splicing factor Syf1/CRNKL1-like C-terminal HAT-repeats domain-containing protein</fullName>
    </recommendedName>
</protein>
<reference evidence="7" key="1">
    <citation type="submission" date="2015-08" db="EMBL/GenBank/DDBJ databases">
        <authorList>
            <person name="Babu N.S."/>
            <person name="Beckwith C.J."/>
            <person name="Beseler K.G."/>
            <person name="Brison A."/>
            <person name="Carone J.V."/>
            <person name="Caskin T.P."/>
            <person name="Diamond M."/>
            <person name="Durham M.E."/>
            <person name="Foxe J.M."/>
            <person name="Go M."/>
            <person name="Henderson B.A."/>
            <person name="Jones I.B."/>
            <person name="McGettigan J.A."/>
            <person name="Micheletti S.J."/>
            <person name="Nasrallah M.E."/>
            <person name="Ortiz D."/>
            <person name="Piller C.R."/>
            <person name="Privatt S.R."/>
            <person name="Schneider S.L."/>
            <person name="Sharp S."/>
            <person name="Smith T.C."/>
            <person name="Stanton J.D."/>
            <person name="Ullery H.E."/>
            <person name="Wilson R.J."/>
            <person name="Serrano M.G."/>
            <person name="Buck G."/>
            <person name="Lee V."/>
            <person name="Wang Y."/>
            <person name="Carvalho R."/>
            <person name="Voegtly L."/>
            <person name="Shi R."/>
            <person name="Duckworth R."/>
            <person name="Johnson A."/>
            <person name="Loviza R."/>
            <person name="Walstead R."/>
            <person name="Shah Z."/>
            <person name="Kiflezghi M."/>
            <person name="Wade K."/>
            <person name="Ball S.L."/>
            <person name="Bradley K.W."/>
            <person name="Asai D.J."/>
            <person name="Bowman C.A."/>
            <person name="Russell D.A."/>
            <person name="Pope W.H."/>
            <person name="Jacobs-Sera D."/>
            <person name="Hendrix R.W."/>
            <person name="Hatfull G.F."/>
        </authorList>
    </citation>
    <scope>NUCLEOTIDE SEQUENCE</scope>
</reference>
<gene>
    <name evidence="7" type="ORF">g.5766</name>
</gene>
<name>A0A1D2A0N3_AUXPR</name>
<evidence type="ECO:0000259" key="6">
    <source>
        <dbReference type="Pfam" id="PF23231"/>
    </source>
</evidence>
<dbReference type="InterPro" id="IPR011990">
    <property type="entry name" value="TPR-like_helical_dom_sf"/>
</dbReference>
<feature type="region of interest" description="Disordered" evidence="5">
    <location>
        <begin position="1"/>
        <end position="46"/>
    </location>
</feature>
<dbReference type="InterPro" id="IPR003107">
    <property type="entry name" value="HAT"/>
</dbReference>
<dbReference type="EMBL" id="GDKF01005884">
    <property type="protein sequence ID" value="JAT72738.1"/>
    <property type="molecule type" value="Transcribed_RNA"/>
</dbReference>
<evidence type="ECO:0000256" key="3">
    <source>
        <dbReference type="ARBA" id="ARBA00022737"/>
    </source>
</evidence>
<evidence type="ECO:0000313" key="7">
    <source>
        <dbReference type="EMBL" id="JAT72738.1"/>
    </source>
</evidence>
<feature type="domain" description="Pre-mRNA-splicing factor Syf1/CRNKL1-like C-terminal HAT-repeats" evidence="6">
    <location>
        <begin position="105"/>
        <end position="349"/>
    </location>
</feature>
<evidence type="ECO:0000256" key="2">
    <source>
        <dbReference type="ARBA" id="ARBA00022552"/>
    </source>
</evidence>
<organism evidence="7">
    <name type="scientific">Auxenochlorella protothecoides</name>
    <name type="common">Green microalga</name>
    <name type="synonym">Chlorella protothecoides</name>
    <dbReference type="NCBI Taxonomy" id="3075"/>
    <lineage>
        <taxon>Eukaryota</taxon>
        <taxon>Viridiplantae</taxon>
        <taxon>Chlorophyta</taxon>
        <taxon>core chlorophytes</taxon>
        <taxon>Trebouxiophyceae</taxon>
        <taxon>Chlorellales</taxon>
        <taxon>Chlorellaceae</taxon>
        <taxon>Auxenochlorella</taxon>
    </lineage>
</organism>
<dbReference type="Gene3D" id="1.25.40.10">
    <property type="entry name" value="Tetratricopeptide repeat domain"/>
    <property type="match status" value="2"/>
</dbReference>
<dbReference type="PANTHER" id="PTHR23270">
    <property type="entry name" value="PROGRAMMED CELL DEATH PROTEIN 11 PRE-RRNA PROCESSING PROTEIN RRP5"/>
    <property type="match status" value="1"/>
</dbReference>
<dbReference type="AlphaFoldDB" id="A0A1D2A0N3"/>
<evidence type="ECO:0000256" key="4">
    <source>
        <dbReference type="ARBA" id="ARBA00023242"/>
    </source>
</evidence>
<dbReference type="InterPro" id="IPR055430">
    <property type="entry name" value="HAT_Syf1_CNRKL1_C"/>
</dbReference>
<dbReference type="Pfam" id="PF23231">
    <property type="entry name" value="HAT_Syf1_CNRKL1_C"/>
    <property type="match status" value="1"/>
</dbReference>